<dbReference type="Proteomes" id="UP000466104">
    <property type="component" value="Unassembled WGS sequence"/>
</dbReference>
<evidence type="ECO:0000313" key="3">
    <source>
        <dbReference type="Proteomes" id="UP000466104"/>
    </source>
</evidence>
<proteinExistence type="predicted"/>
<accession>A0A7K0J7J2</accession>
<feature type="transmembrane region" description="Helical" evidence="1">
    <location>
        <begin position="15"/>
        <end position="34"/>
    </location>
</feature>
<dbReference type="AlphaFoldDB" id="A0A7K0J7J2"/>
<keyword evidence="1" id="KW-0812">Transmembrane</keyword>
<reference evidence="2 3" key="1">
    <citation type="submission" date="2019-08" db="EMBL/GenBank/DDBJ databases">
        <title>In-depth cultivation of the pig gut microbiome towards novel bacterial diversity and tailored functional studies.</title>
        <authorList>
            <person name="Wylensek D."/>
            <person name="Hitch T.C.A."/>
            <person name="Clavel T."/>
        </authorList>
    </citation>
    <scope>NUCLEOTIDE SEQUENCE [LARGE SCALE GENOMIC DNA]</scope>
    <source>
        <strain evidence="2 3">WCA-380-WT-3A</strain>
    </source>
</reference>
<keyword evidence="1" id="KW-1133">Transmembrane helix</keyword>
<feature type="transmembrane region" description="Helical" evidence="1">
    <location>
        <begin position="40"/>
        <end position="59"/>
    </location>
</feature>
<dbReference type="RefSeq" id="WP_154563656.1">
    <property type="nucleotide sequence ID" value="NZ_VUMG01000003.1"/>
</dbReference>
<dbReference type="EMBL" id="VUMG01000003">
    <property type="protein sequence ID" value="MSS45920.1"/>
    <property type="molecule type" value="Genomic_DNA"/>
</dbReference>
<evidence type="ECO:0000256" key="1">
    <source>
        <dbReference type="SAM" id="Phobius"/>
    </source>
</evidence>
<evidence type="ECO:0008006" key="4">
    <source>
        <dbReference type="Google" id="ProtNLM"/>
    </source>
</evidence>
<gene>
    <name evidence="2" type="ORF">FYJ43_07690</name>
</gene>
<name>A0A7K0J7J2_9ACTN</name>
<keyword evidence="1" id="KW-0472">Membrane</keyword>
<evidence type="ECO:0000313" key="2">
    <source>
        <dbReference type="EMBL" id="MSS45920.1"/>
    </source>
</evidence>
<comment type="caution">
    <text evidence="2">The sequence shown here is derived from an EMBL/GenBank/DDBJ whole genome shotgun (WGS) entry which is preliminary data.</text>
</comment>
<sequence length="96" mass="10045">MWKIDSILSLTGRRWLYGVATAAIPLLIAVGAISDEQAPLWVALIGAVLVPGVALSATVPDTSHAVIPPAVAEAIIPDDDSIDMAIIDPEPRHGQE</sequence>
<organism evidence="2 3">
    <name type="scientific">Cutibacterium porci</name>
    <dbReference type="NCBI Taxonomy" id="2605781"/>
    <lineage>
        <taxon>Bacteria</taxon>
        <taxon>Bacillati</taxon>
        <taxon>Actinomycetota</taxon>
        <taxon>Actinomycetes</taxon>
        <taxon>Propionibacteriales</taxon>
        <taxon>Propionibacteriaceae</taxon>
        <taxon>Cutibacterium</taxon>
    </lineage>
</organism>
<keyword evidence="3" id="KW-1185">Reference proteome</keyword>
<protein>
    <recommendedName>
        <fullName evidence="4">Holin</fullName>
    </recommendedName>
</protein>